<dbReference type="Proteomes" id="UP000476338">
    <property type="component" value="Unassembled WGS sequence"/>
</dbReference>
<dbReference type="AlphaFoldDB" id="A0A6L5WFB4"/>
<reference evidence="1 2" key="2">
    <citation type="submission" date="2020-03" db="EMBL/GenBank/DDBJ databases">
        <title>Campylobacter portucalensis sp. nov., a new species of Campylobacter isolated from the reproductive tract of bulls.</title>
        <authorList>
            <person name="Silva M.F."/>
            <person name="Pereira G."/>
            <person name="Carneiro C."/>
            <person name="Hemphill A."/>
            <person name="Mateus L."/>
            <person name="Lopes-Da-Costa L."/>
            <person name="Silva E."/>
        </authorList>
    </citation>
    <scope>NUCLEOTIDE SEQUENCE [LARGE SCALE GENOMIC DNA]</scope>
    <source>
        <strain evidence="1 2">FMV-PI01</strain>
    </source>
</reference>
<evidence type="ECO:0008006" key="3">
    <source>
        <dbReference type="Google" id="ProtNLM"/>
    </source>
</evidence>
<keyword evidence="2" id="KW-1185">Reference proteome</keyword>
<gene>
    <name evidence="1" type="ORF">F1B92_00635</name>
</gene>
<reference evidence="1 2" key="1">
    <citation type="submission" date="2019-09" db="EMBL/GenBank/DDBJ databases">
        <authorList>
            <person name="Silva M."/>
            <person name="Pereira G."/>
            <person name="Lopes-Da-Costa L."/>
            <person name="Silva E."/>
        </authorList>
    </citation>
    <scope>NUCLEOTIDE SEQUENCE [LARGE SCALE GENOMIC DNA]</scope>
    <source>
        <strain evidence="1 2">FMV-PI01</strain>
    </source>
</reference>
<comment type="caution">
    <text evidence="1">The sequence shown here is derived from an EMBL/GenBank/DDBJ whole genome shotgun (WGS) entry which is preliminary data.</text>
</comment>
<protein>
    <recommendedName>
        <fullName evidence="3">NADH dehydrogenase</fullName>
    </recommendedName>
</protein>
<dbReference type="RefSeq" id="WP_154569988.1">
    <property type="nucleotide sequence ID" value="NZ_VWSJ01000001.1"/>
</dbReference>
<evidence type="ECO:0000313" key="2">
    <source>
        <dbReference type="Proteomes" id="UP000476338"/>
    </source>
</evidence>
<proteinExistence type="predicted"/>
<accession>A0A6L5WFB4</accession>
<organism evidence="1 2">
    <name type="scientific">Campylobacter portucalensis</name>
    <dbReference type="NCBI Taxonomy" id="2608384"/>
    <lineage>
        <taxon>Bacteria</taxon>
        <taxon>Pseudomonadati</taxon>
        <taxon>Campylobacterota</taxon>
        <taxon>Epsilonproteobacteria</taxon>
        <taxon>Campylobacterales</taxon>
        <taxon>Campylobacteraceae</taxon>
        <taxon>Campylobacter</taxon>
    </lineage>
</organism>
<evidence type="ECO:0000313" key="1">
    <source>
        <dbReference type="EMBL" id="MSN95718.1"/>
    </source>
</evidence>
<dbReference type="EMBL" id="VWSJ01000001">
    <property type="protein sequence ID" value="MSN95718.1"/>
    <property type="molecule type" value="Genomic_DNA"/>
</dbReference>
<name>A0A6L5WFB4_9BACT</name>
<sequence length="227" mass="25954">MKVLNLIPFLEFENSDFFKQNENLEILSITPFEQNLGKFIKCEIGSLSFVLAMICARFSDSEYFKNLDDGFLSGESNVGEEEIDEILEFLDECDCLIVDENLIKFHIDNKNIIEFLNLISSKFKIKILDENLCEINLQSHLLTPLKDLLNYDGAVIFKHTKNNKFTGGKYFCMVAKIKDGDFVKISSNSLEVTTKFELDENLKGTIALLGVDIIDSYKFELVKISKV</sequence>